<dbReference type="AlphaFoldDB" id="A0A2R6R0X9"/>
<reference evidence="1 2" key="1">
    <citation type="submission" date="2018-02" db="EMBL/GenBank/DDBJ databases">
        <title>Genome sequence of the basidiomycete white-rot fungus Phlebia centrifuga.</title>
        <authorList>
            <person name="Granchi Z."/>
            <person name="Peng M."/>
            <person name="de Vries R.P."/>
            <person name="Hilden K."/>
            <person name="Makela M.R."/>
            <person name="Grigoriev I."/>
            <person name="Riley R."/>
        </authorList>
    </citation>
    <scope>NUCLEOTIDE SEQUENCE [LARGE SCALE GENOMIC DNA]</scope>
    <source>
        <strain evidence="1 2">FBCC195</strain>
    </source>
</reference>
<protein>
    <submittedName>
        <fullName evidence="1">Uncharacterized protein</fullName>
    </submittedName>
</protein>
<proteinExistence type="predicted"/>
<comment type="caution">
    <text evidence="1">The sequence shown here is derived from an EMBL/GenBank/DDBJ whole genome shotgun (WGS) entry which is preliminary data.</text>
</comment>
<sequence length="580" mass="66052">MPHPPNAKPLICEECTQVLRFKKFKAALNVKVKPSLNFKYVNRKYVPEALGRIFAQCVGLQALVEEESSRESVFTRFATGVQEGRFKKHSVLLDLVRALVEEVDRKDCGVGLQNFDYGSALREFSNMCAIMSPEVYRQLGAHFHLPNIRTIKREQAQVPWFPINICERTFDIAFGYVQGLGYKGPLALSCDDTQLHSAYRTYWDSVTKVHMFVGSVGEPKAIVNPEELRELMKMLPENDKATKHTIIRRADSNLVYIIKHPVPQAGFDNLIIKVARVNGQLLVMIQDSKHAAKTYRNNLFSGARALVLGNHIAIYSYIRDLAFEKAGPLFHCDVEKLNRQDDNAATRLFSASTLEYTSTKHPERTGVLVYLFIFGELIDAYQNRKISHCKRTKMALRAWYFLETWRKHLKAAGYPKHRYFISAQAADITRILVEGILALIIVYRDHTADGKRYPFVPWLHSTEICKHLFAECRKLIKDFTLLDFIFMVPRLSILLRTAIRFSRASDLKARAARYAHTYTDSEGVDLALLSIFPTDDEIEVAAKEAWEEAENLLELLGITPSDLLSANSSSTHWISVGIFG</sequence>
<name>A0A2R6R0X9_9APHY</name>
<gene>
    <name evidence="1" type="ORF">PHLCEN_2v3207</name>
</gene>
<organism evidence="1 2">
    <name type="scientific">Hermanssonia centrifuga</name>
    <dbReference type="NCBI Taxonomy" id="98765"/>
    <lineage>
        <taxon>Eukaryota</taxon>
        <taxon>Fungi</taxon>
        <taxon>Dikarya</taxon>
        <taxon>Basidiomycota</taxon>
        <taxon>Agaricomycotina</taxon>
        <taxon>Agaricomycetes</taxon>
        <taxon>Polyporales</taxon>
        <taxon>Meruliaceae</taxon>
        <taxon>Hermanssonia</taxon>
    </lineage>
</organism>
<evidence type="ECO:0000313" key="2">
    <source>
        <dbReference type="Proteomes" id="UP000186601"/>
    </source>
</evidence>
<dbReference type="OrthoDB" id="3268677at2759"/>
<dbReference type="Proteomes" id="UP000186601">
    <property type="component" value="Unassembled WGS sequence"/>
</dbReference>
<evidence type="ECO:0000313" key="1">
    <source>
        <dbReference type="EMBL" id="PSS18269.1"/>
    </source>
</evidence>
<dbReference type="EMBL" id="MLYV02000290">
    <property type="protein sequence ID" value="PSS18269.1"/>
    <property type="molecule type" value="Genomic_DNA"/>
</dbReference>
<accession>A0A2R6R0X9</accession>
<dbReference type="STRING" id="98765.A0A2R6R0X9"/>
<keyword evidence="2" id="KW-1185">Reference proteome</keyword>